<comment type="caution">
    <text evidence="1">The sequence shown here is derived from an EMBL/GenBank/DDBJ whole genome shotgun (WGS) entry which is preliminary data.</text>
</comment>
<evidence type="ECO:0000313" key="1">
    <source>
        <dbReference type="EMBL" id="RIA88826.1"/>
    </source>
</evidence>
<organism evidence="1 2">
    <name type="scientific">Glomus cerebriforme</name>
    <dbReference type="NCBI Taxonomy" id="658196"/>
    <lineage>
        <taxon>Eukaryota</taxon>
        <taxon>Fungi</taxon>
        <taxon>Fungi incertae sedis</taxon>
        <taxon>Mucoromycota</taxon>
        <taxon>Glomeromycotina</taxon>
        <taxon>Glomeromycetes</taxon>
        <taxon>Glomerales</taxon>
        <taxon>Glomeraceae</taxon>
        <taxon>Glomus</taxon>
    </lineage>
</organism>
<evidence type="ECO:0000313" key="2">
    <source>
        <dbReference type="Proteomes" id="UP000265703"/>
    </source>
</evidence>
<proteinExistence type="predicted"/>
<dbReference type="EMBL" id="QKYT01000245">
    <property type="protein sequence ID" value="RIA88826.1"/>
    <property type="molecule type" value="Genomic_DNA"/>
</dbReference>
<sequence>MDLGRMPQSIAGHVWEVPEPNQMMVPEPCPDDKNSEEQNFWNQQKISDLDNRLEIVSKETKLQMAISDLKYVIDKSKEATTHSALIGERRSQILESELKHKRKDFDVEVDTFFQSPAEVSTNVLIKRLKRMKTFSMKRTMRKASYAHSQELLNEGVQLPASKNEVRGNVSTCKKWVVGTINVSKRFREYQMKALEKAKTEGLKYDDIYEILALSSIMVFHWPCPYPSFTIKEWEEIMSTNPYKIQESPLPQEILLRLREAYNNHFIGNDVFMNGGEMKLSRIVACSFNDLYNCIPDIAPQKMTEDEHCYKLLHPISCPIFSSSKKEYELTLNRANKNSTKRPDLSCVIEGDLMKTYFMNLRYDGLYSSWAFQTTKMVVDKASIPLADFSISHLVALEEHVERITKDFKYRKCRTGSTTPPEQISYMRDEPDSPQIKKLIGYNSLKRIEKNK</sequence>
<protein>
    <submittedName>
        <fullName evidence="1">Uncharacterized protein</fullName>
    </submittedName>
</protein>
<keyword evidence="2" id="KW-1185">Reference proteome</keyword>
<dbReference type="OrthoDB" id="2421611at2759"/>
<accession>A0A397SW14</accession>
<dbReference type="Proteomes" id="UP000265703">
    <property type="component" value="Unassembled WGS sequence"/>
</dbReference>
<gene>
    <name evidence="1" type="ORF">C1645_851987</name>
</gene>
<reference evidence="1 2" key="1">
    <citation type="submission" date="2018-06" db="EMBL/GenBank/DDBJ databases">
        <title>Comparative genomics reveals the genomic features of Rhizophagus irregularis, R. cerebriforme, R. diaphanum and Gigaspora rosea, and their symbiotic lifestyle signature.</title>
        <authorList>
            <person name="Morin E."/>
            <person name="San Clemente H."/>
            <person name="Chen E.C.H."/>
            <person name="De La Providencia I."/>
            <person name="Hainaut M."/>
            <person name="Kuo A."/>
            <person name="Kohler A."/>
            <person name="Murat C."/>
            <person name="Tang N."/>
            <person name="Roy S."/>
            <person name="Loubradou J."/>
            <person name="Henrissat B."/>
            <person name="Grigoriev I.V."/>
            <person name="Corradi N."/>
            <person name="Roux C."/>
            <person name="Martin F.M."/>
        </authorList>
    </citation>
    <scope>NUCLEOTIDE SEQUENCE [LARGE SCALE GENOMIC DNA]</scope>
    <source>
        <strain evidence="1 2">DAOM 227022</strain>
    </source>
</reference>
<name>A0A397SW14_9GLOM</name>
<dbReference type="AlphaFoldDB" id="A0A397SW14"/>